<feature type="domain" description="GmrSD restriction endonucleases C-terminal" evidence="2">
    <location>
        <begin position="520"/>
        <end position="590"/>
    </location>
</feature>
<comment type="caution">
    <text evidence="3">The sequence shown here is derived from an EMBL/GenBank/DDBJ whole genome shotgun (WGS) entry which is preliminary data.</text>
</comment>
<dbReference type="EMBL" id="SNRY01002821">
    <property type="protein sequence ID" value="KAA6323375.1"/>
    <property type="molecule type" value="Genomic_DNA"/>
</dbReference>
<evidence type="ECO:0000313" key="3">
    <source>
        <dbReference type="EMBL" id="KAA6323375.1"/>
    </source>
</evidence>
<evidence type="ECO:0008006" key="4">
    <source>
        <dbReference type="Google" id="ProtNLM"/>
    </source>
</evidence>
<proteinExistence type="predicted"/>
<protein>
    <recommendedName>
        <fullName evidence="4">DUF262 domain-containing protein</fullName>
    </recommendedName>
</protein>
<gene>
    <name evidence="3" type="ORF">EZS27_027177</name>
</gene>
<accession>A0A5J4QQ08</accession>
<evidence type="ECO:0000259" key="2">
    <source>
        <dbReference type="Pfam" id="PF07510"/>
    </source>
</evidence>
<dbReference type="PANTHER" id="PTHR35149:SF2">
    <property type="entry name" value="DUF262 DOMAIN-CONTAINING PROTEIN"/>
    <property type="match status" value="1"/>
</dbReference>
<dbReference type="PANTHER" id="PTHR35149">
    <property type="entry name" value="SLL5132 PROTEIN"/>
    <property type="match status" value="1"/>
</dbReference>
<evidence type="ECO:0000259" key="1">
    <source>
        <dbReference type="Pfam" id="PF03235"/>
    </source>
</evidence>
<dbReference type="Pfam" id="PF03235">
    <property type="entry name" value="GmrSD_N"/>
    <property type="match status" value="1"/>
</dbReference>
<dbReference type="InterPro" id="IPR011089">
    <property type="entry name" value="GmrSD_C"/>
</dbReference>
<dbReference type="Pfam" id="PF07510">
    <property type="entry name" value="GmrSD_C"/>
    <property type="match status" value="1"/>
</dbReference>
<dbReference type="InterPro" id="IPR004919">
    <property type="entry name" value="GmrSD_N"/>
</dbReference>
<feature type="domain" description="GmrSD restriction endonucleases N-terminal" evidence="1">
    <location>
        <begin position="16"/>
        <end position="224"/>
    </location>
</feature>
<reference evidence="3" key="1">
    <citation type="submission" date="2019-03" db="EMBL/GenBank/DDBJ databases">
        <title>Single cell metagenomics reveals metabolic interactions within the superorganism composed of flagellate Streblomastix strix and complex community of Bacteroidetes bacteria on its surface.</title>
        <authorList>
            <person name="Treitli S.C."/>
            <person name="Kolisko M."/>
            <person name="Husnik F."/>
            <person name="Keeling P."/>
            <person name="Hampl V."/>
        </authorList>
    </citation>
    <scope>NUCLEOTIDE SEQUENCE</scope>
    <source>
        <strain evidence="3">STM</strain>
    </source>
</reference>
<name>A0A5J4QQ08_9ZZZZ</name>
<organism evidence="3">
    <name type="scientific">termite gut metagenome</name>
    <dbReference type="NCBI Taxonomy" id="433724"/>
    <lineage>
        <taxon>unclassified sequences</taxon>
        <taxon>metagenomes</taxon>
        <taxon>organismal metagenomes</taxon>
    </lineage>
</organism>
<dbReference type="AlphaFoldDB" id="A0A5J4QQ08"/>
<sequence>MGKSKTIYSTKGIFTKLLEDTEKEHFLIPTYQRGYKWSSEEDNSQVKVLLNDLYSAYSNSSERYYLQFITLKDSKQAFEVIDGQQRLTTLTVLFGLFFAKLKGEDNFIANKLNYQIRKNFLEEFIYTNGGIQKITLFETWEEFISENKEHNNQDVFYLFHATKTIDKFLSNIPNDELLKFFNYIANKVQIIVNVLDNEMNSEKIFINVNKGVKLKDEDLVKGLLITKIPLDNKDEKYRLTENEINEIRSLLGKQWDEISHWANRKDIVSFYKQKSDGGIGWIIKLAYPSINSIKSDIPIFTYLSEQYQKGEKATKIFERIYSIKLILDDWFNIPEIHNLLGFLLHSENNYTLSKIWNEVNGISTKKDIIKILKEIIIKEIPFDESIQSLKELNYNDNKSELFTVFLSLDIIKCLPINKEVIDFYNFKLINDENWSIEHIFPQNPEDLKNITDFSHKEIDILKELLPDKINEDEISVKDADEKDKIINLLSKIKNTTDKLCIADTEKSALVYLLSKNANDLHRIGNLALLELGINSSLSNNFFDKKRKKIASKVSLGRFVPFHTYDVFSKLIIKEKTNLHIWSRSDILEHEKYINERINELFIYLKQI</sequence>